<dbReference type="EMBL" id="BTGU01000019">
    <property type="protein sequence ID" value="GMN44749.1"/>
    <property type="molecule type" value="Genomic_DNA"/>
</dbReference>
<comment type="caution">
    <text evidence="2">The sequence shown here is derived from an EMBL/GenBank/DDBJ whole genome shotgun (WGS) entry which is preliminary data.</text>
</comment>
<accession>A0AA88A2V6</accession>
<gene>
    <name evidence="2" type="ORF">TIFTF001_013945</name>
</gene>
<dbReference type="Proteomes" id="UP001187192">
    <property type="component" value="Unassembled WGS sequence"/>
</dbReference>
<organism evidence="2 3">
    <name type="scientific">Ficus carica</name>
    <name type="common">Common fig</name>
    <dbReference type="NCBI Taxonomy" id="3494"/>
    <lineage>
        <taxon>Eukaryota</taxon>
        <taxon>Viridiplantae</taxon>
        <taxon>Streptophyta</taxon>
        <taxon>Embryophyta</taxon>
        <taxon>Tracheophyta</taxon>
        <taxon>Spermatophyta</taxon>
        <taxon>Magnoliopsida</taxon>
        <taxon>eudicotyledons</taxon>
        <taxon>Gunneridae</taxon>
        <taxon>Pentapetalae</taxon>
        <taxon>rosids</taxon>
        <taxon>fabids</taxon>
        <taxon>Rosales</taxon>
        <taxon>Moraceae</taxon>
        <taxon>Ficeae</taxon>
        <taxon>Ficus</taxon>
    </lineage>
</organism>
<reference evidence="2" key="1">
    <citation type="submission" date="2023-07" db="EMBL/GenBank/DDBJ databases">
        <title>draft genome sequence of fig (Ficus carica).</title>
        <authorList>
            <person name="Takahashi T."/>
            <person name="Nishimura K."/>
        </authorList>
    </citation>
    <scope>NUCLEOTIDE SEQUENCE</scope>
</reference>
<feature type="region of interest" description="Disordered" evidence="1">
    <location>
        <begin position="66"/>
        <end position="87"/>
    </location>
</feature>
<evidence type="ECO:0000313" key="2">
    <source>
        <dbReference type="EMBL" id="GMN44749.1"/>
    </source>
</evidence>
<proteinExistence type="predicted"/>
<feature type="region of interest" description="Disordered" evidence="1">
    <location>
        <begin position="106"/>
        <end position="125"/>
    </location>
</feature>
<dbReference type="AlphaFoldDB" id="A0AA88A2V6"/>
<keyword evidence="3" id="KW-1185">Reference proteome</keyword>
<name>A0AA88A2V6_FICCA</name>
<sequence>MRSVAGAYVSHLQACRLLCVGLHHCYRAPVAPANSSMPTAQLSPNHVPPSVRIRGAESNFVLAAAAAKKGKRKEKRKKEKINKKGGERRAELGRFLRVAERVLGLRKAGRPNQRGNLSEERRDEK</sequence>
<evidence type="ECO:0000256" key="1">
    <source>
        <dbReference type="SAM" id="MobiDB-lite"/>
    </source>
</evidence>
<feature type="compositionally biased region" description="Basic residues" evidence="1">
    <location>
        <begin position="68"/>
        <end position="81"/>
    </location>
</feature>
<protein>
    <submittedName>
        <fullName evidence="2">Uncharacterized protein</fullName>
    </submittedName>
</protein>
<evidence type="ECO:0000313" key="3">
    <source>
        <dbReference type="Proteomes" id="UP001187192"/>
    </source>
</evidence>